<keyword evidence="2" id="KW-0812">Transmembrane</keyword>
<keyword evidence="2" id="KW-0472">Membrane</keyword>
<keyword evidence="2" id="KW-1133">Transmembrane helix</keyword>
<accession>A0ABQ9JZK0</accession>
<dbReference type="PROSITE" id="PS50268">
    <property type="entry name" value="CADHERIN_2"/>
    <property type="match status" value="1"/>
</dbReference>
<reference evidence="4" key="1">
    <citation type="journal article" date="2023" name="Insect Mol. Biol.">
        <title>Genome sequencing provides insights into the evolution of gene families encoding plant cell wall-degrading enzymes in longhorned beetles.</title>
        <authorList>
            <person name="Shin N.R."/>
            <person name="Okamura Y."/>
            <person name="Kirsch R."/>
            <person name="Pauchet Y."/>
        </authorList>
    </citation>
    <scope>NUCLEOTIDE SEQUENCE</scope>
    <source>
        <strain evidence="4">MMC_N1</strain>
    </source>
</reference>
<evidence type="ECO:0000313" key="5">
    <source>
        <dbReference type="Proteomes" id="UP001162164"/>
    </source>
</evidence>
<protein>
    <recommendedName>
        <fullName evidence="3">Cadherin domain-containing protein</fullName>
    </recommendedName>
</protein>
<name>A0ABQ9JZK0_9CUCU</name>
<feature type="transmembrane region" description="Helical" evidence="2">
    <location>
        <begin position="261"/>
        <end position="281"/>
    </location>
</feature>
<dbReference type="InterPro" id="IPR015919">
    <property type="entry name" value="Cadherin-like_sf"/>
</dbReference>
<feature type="domain" description="Cadherin" evidence="3">
    <location>
        <begin position="28"/>
        <end position="133"/>
    </location>
</feature>
<proteinExistence type="predicted"/>
<dbReference type="SUPFAM" id="SSF49313">
    <property type="entry name" value="Cadherin-like"/>
    <property type="match status" value="1"/>
</dbReference>
<dbReference type="CDD" id="cd11304">
    <property type="entry name" value="Cadherin_repeat"/>
    <property type="match status" value="1"/>
</dbReference>
<keyword evidence="1" id="KW-0106">Calcium</keyword>
<keyword evidence="5" id="KW-1185">Reference proteome</keyword>
<evidence type="ECO:0000259" key="3">
    <source>
        <dbReference type="PROSITE" id="PS50268"/>
    </source>
</evidence>
<comment type="caution">
    <text evidence="4">The sequence shown here is derived from an EMBL/GenBank/DDBJ whole genome shotgun (WGS) entry which is preliminary data.</text>
</comment>
<sequence length="345" mass="38834">MLIYSIAAQGQLSDNTPPTMWLERSWNIKENETIGSRIAQAHGEDAENQDLLYDLEPIQFPGNKKPTERLPFRIDPVTGTVYLNESLEGRAGQNLHLYVTAYDGELTAKTEVNVNILKSSARFNPSKPDRPPFPLGGSSSFNFPDLFNKRPSVPIYSNNPPVAEDKSPSYIPPRPYFQQKTYPESNTGKSQEKYNNTITELKPVPVLKDVIENTITEKTEISRTTEKSTTTKASSKEDVELTNELLSSDDVKSPPEFTATVIPIISVGAVFLTVGIIAVVFRKKIYIGKTKDSKEDMRKESSGSIVLREDPGINMQEWRAPRAFSNRYEPWQSDLNHTQVSRPFF</sequence>
<dbReference type="Gene3D" id="2.60.40.60">
    <property type="entry name" value="Cadherins"/>
    <property type="match status" value="1"/>
</dbReference>
<dbReference type="EMBL" id="JAPWTJ010000082">
    <property type="protein sequence ID" value="KAJ8983276.1"/>
    <property type="molecule type" value="Genomic_DNA"/>
</dbReference>
<dbReference type="SMART" id="SM00112">
    <property type="entry name" value="CA"/>
    <property type="match status" value="1"/>
</dbReference>
<organism evidence="4 5">
    <name type="scientific">Molorchus minor</name>
    <dbReference type="NCBI Taxonomy" id="1323400"/>
    <lineage>
        <taxon>Eukaryota</taxon>
        <taxon>Metazoa</taxon>
        <taxon>Ecdysozoa</taxon>
        <taxon>Arthropoda</taxon>
        <taxon>Hexapoda</taxon>
        <taxon>Insecta</taxon>
        <taxon>Pterygota</taxon>
        <taxon>Neoptera</taxon>
        <taxon>Endopterygota</taxon>
        <taxon>Coleoptera</taxon>
        <taxon>Polyphaga</taxon>
        <taxon>Cucujiformia</taxon>
        <taxon>Chrysomeloidea</taxon>
        <taxon>Cerambycidae</taxon>
        <taxon>Lamiinae</taxon>
        <taxon>Monochamini</taxon>
        <taxon>Molorchus</taxon>
    </lineage>
</organism>
<gene>
    <name evidence="4" type="ORF">NQ317_010526</name>
</gene>
<dbReference type="InterPro" id="IPR002126">
    <property type="entry name" value="Cadherin-like_dom"/>
</dbReference>
<evidence type="ECO:0000256" key="1">
    <source>
        <dbReference type="PROSITE-ProRule" id="PRU00043"/>
    </source>
</evidence>
<dbReference type="Proteomes" id="UP001162164">
    <property type="component" value="Unassembled WGS sequence"/>
</dbReference>
<evidence type="ECO:0000256" key="2">
    <source>
        <dbReference type="SAM" id="Phobius"/>
    </source>
</evidence>
<evidence type="ECO:0000313" key="4">
    <source>
        <dbReference type="EMBL" id="KAJ8983276.1"/>
    </source>
</evidence>